<keyword evidence="3" id="KW-1185">Reference proteome</keyword>
<reference evidence="2 3" key="1">
    <citation type="submission" date="2018-07" db="EMBL/GenBank/DDBJ databases">
        <title>Genome sequences of Haloplanus salinus JCM 18368T.</title>
        <authorList>
            <person name="Kim Y.B."/>
            <person name="Roh S.W."/>
        </authorList>
    </citation>
    <scope>NUCLEOTIDE SEQUENCE [LARGE SCALE GENOMIC DNA]</scope>
    <source>
        <strain evidence="2 3">JCM 18368</strain>
    </source>
</reference>
<organism evidence="2 3">
    <name type="scientific">Haloplanus salinus</name>
    <dbReference type="NCBI Taxonomy" id="1126245"/>
    <lineage>
        <taxon>Archaea</taxon>
        <taxon>Methanobacteriati</taxon>
        <taxon>Methanobacteriota</taxon>
        <taxon>Stenosarchaea group</taxon>
        <taxon>Halobacteria</taxon>
        <taxon>Halobacteriales</taxon>
        <taxon>Haloferacaceae</taxon>
        <taxon>Haloplanus</taxon>
    </lineage>
</organism>
<sequence>MSAYVLETIRAQPGQPFEASGRIVEVLNYNPTYGHLLAVVDIGEAALLSDSSDGDDAGEPECGKLTDAGTRCTRTVDQPEDRCWQHNDEDE</sequence>
<proteinExistence type="predicted"/>
<dbReference type="EMBL" id="QPHM01000001">
    <property type="protein sequence ID" value="RCU47893.1"/>
    <property type="molecule type" value="Genomic_DNA"/>
</dbReference>
<dbReference type="OrthoDB" id="385825at2157"/>
<protein>
    <submittedName>
        <fullName evidence="2">Uncharacterized protein</fullName>
    </submittedName>
</protein>
<evidence type="ECO:0000256" key="1">
    <source>
        <dbReference type="SAM" id="MobiDB-lite"/>
    </source>
</evidence>
<evidence type="ECO:0000313" key="3">
    <source>
        <dbReference type="Proteomes" id="UP000252189"/>
    </source>
</evidence>
<dbReference type="Proteomes" id="UP000252189">
    <property type="component" value="Unassembled WGS sequence"/>
</dbReference>
<comment type="caution">
    <text evidence="2">The sequence shown here is derived from an EMBL/GenBank/DDBJ whole genome shotgun (WGS) entry which is preliminary data.</text>
</comment>
<feature type="region of interest" description="Disordered" evidence="1">
    <location>
        <begin position="50"/>
        <end position="91"/>
    </location>
</feature>
<evidence type="ECO:0000313" key="2">
    <source>
        <dbReference type="EMBL" id="RCU47893.1"/>
    </source>
</evidence>
<dbReference type="AlphaFoldDB" id="A0A368ND03"/>
<dbReference type="RefSeq" id="WP_114449452.1">
    <property type="nucleotide sequence ID" value="NZ_QPHM01000001.1"/>
</dbReference>
<gene>
    <name evidence="2" type="ORF">DU504_11680</name>
</gene>
<accession>A0A368ND03</accession>
<feature type="compositionally biased region" description="Basic and acidic residues" evidence="1">
    <location>
        <begin position="77"/>
        <end position="91"/>
    </location>
</feature>
<name>A0A368ND03_9EURY</name>